<dbReference type="RefSeq" id="WP_094179897.1">
    <property type="nucleotide sequence ID" value="NZ_BJLP01000021.1"/>
</dbReference>
<sequence length="268" mass="27851">MPDLDLPRGAVLALWLGATAARPAGSPVPTAALRGVQGDDEPHEVVDATGSRLDLADAVASWTAPDLDVVALLPAPGDVAGVPAAVSAQALDAREVVLLRSAGRSLALVPEVTGFGSALEPGHLVTWHATEVPDWTLAVQGLGTLEDADRGLRRGLTDVTDALVRLDVAHWDDEHAAQVVALRDAGVPTWRLPDRLDARRGRILASAARLLAIVDLATRDDGGAVNLWQADQRTAALRDVDRLARRALSAATFAGPAAGPGPQASTPR</sequence>
<evidence type="ECO:0000313" key="2">
    <source>
        <dbReference type="Proteomes" id="UP000315842"/>
    </source>
</evidence>
<reference evidence="1 2" key="1">
    <citation type="submission" date="2019-06" db="EMBL/GenBank/DDBJ databases">
        <title>Whole genome shotgun sequence of Cellulomonas uda NBRC 3747.</title>
        <authorList>
            <person name="Hosoyama A."/>
            <person name="Uohara A."/>
            <person name="Ohji S."/>
            <person name="Ichikawa N."/>
        </authorList>
    </citation>
    <scope>NUCLEOTIDE SEQUENCE [LARGE SCALE GENOMIC DNA]</scope>
    <source>
        <strain evidence="1 2">NBRC 3747</strain>
    </source>
</reference>
<evidence type="ECO:0000313" key="1">
    <source>
        <dbReference type="EMBL" id="GEA81062.1"/>
    </source>
</evidence>
<dbReference type="EMBL" id="BJLP01000021">
    <property type="protein sequence ID" value="GEA81062.1"/>
    <property type="molecule type" value="Genomic_DNA"/>
</dbReference>
<gene>
    <name evidence="1" type="ORF">CUD01_15060</name>
</gene>
<accession>A0A4Y3KAV6</accession>
<protein>
    <submittedName>
        <fullName evidence="1">Uncharacterized protein</fullName>
    </submittedName>
</protein>
<comment type="caution">
    <text evidence="1">The sequence shown here is derived from an EMBL/GenBank/DDBJ whole genome shotgun (WGS) entry which is preliminary data.</text>
</comment>
<dbReference type="Proteomes" id="UP000315842">
    <property type="component" value="Unassembled WGS sequence"/>
</dbReference>
<proteinExistence type="predicted"/>
<keyword evidence="2" id="KW-1185">Reference proteome</keyword>
<name>A0A4Y3KAV6_CELUD</name>
<dbReference type="AlphaFoldDB" id="A0A4Y3KAV6"/>
<organism evidence="1 2">
    <name type="scientific">Cellulomonas uda</name>
    <dbReference type="NCBI Taxonomy" id="1714"/>
    <lineage>
        <taxon>Bacteria</taxon>
        <taxon>Bacillati</taxon>
        <taxon>Actinomycetota</taxon>
        <taxon>Actinomycetes</taxon>
        <taxon>Micrococcales</taxon>
        <taxon>Cellulomonadaceae</taxon>
        <taxon>Cellulomonas</taxon>
    </lineage>
</organism>